<feature type="transmembrane region" description="Helical" evidence="2">
    <location>
        <begin position="505"/>
        <end position="526"/>
    </location>
</feature>
<evidence type="ECO:0000313" key="4">
    <source>
        <dbReference type="EMBL" id="MDO1536404.1"/>
    </source>
</evidence>
<dbReference type="PANTHER" id="PTHR33840">
    <property type="match status" value="1"/>
</dbReference>
<feature type="transmembrane region" description="Helical" evidence="2">
    <location>
        <begin position="400"/>
        <end position="419"/>
    </location>
</feature>
<evidence type="ECO:0000256" key="2">
    <source>
        <dbReference type="SAM" id="Phobius"/>
    </source>
</evidence>
<evidence type="ECO:0000259" key="3">
    <source>
        <dbReference type="Pfam" id="PF09994"/>
    </source>
</evidence>
<dbReference type="SUPFAM" id="SSF53474">
    <property type="entry name" value="alpha/beta-Hydrolases"/>
    <property type="match status" value="1"/>
</dbReference>
<feature type="compositionally biased region" description="Basic and acidic residues" evidence="1">
    <location>
        <begin position="29"/>
        <end position="40"/>
    </location>
</feature>
<feature type="transmembrane region" description="Helical" evidence="2">
    <location>
        <begin position="467"/>
        <end position="484"/>
    </location>
</feature>
<dbReference type="EMBL" id="JAUKVY010000027">
    <property type="protein sequence ID" value="MDO1536404.1"/>
    <property type="molecule type" value="Genomic_DNA"/>
</dbReference>
<dbReference type="InterPro" id="IPR018712">
    <property type="entry name" value="Tle1-like_cat"/>
</dbReference>
<dbReference type="InterPro" id="IPR029058">
    <property type="entry name" value="AB_hydrolase_fold"/>
</dbReference>
<keyword evidence="2" id="KW-0812">Transmembrane</keyword>
<keyword evidence="5" id="KW-1185">Reference proteome</keyword>
<dbReference type="PANTHER" id="PTHR33840:SF2">
    <property type="entry name" value="TLE1 PHOSPHOLIPASE DOMAIN-CONTAINING PROTEIN"/>
    <property type="match status" value="1"/>
</dbReference>
<dbReference type="Pfam" id="PF09994">
    <property type="entry name" value="T6SS_Tle1-like_cat"/>
    <property type="match status" value="1"/>
</dbReference>
<comment type="caution">
    <text evidence="4">The sequence shown here is derived from an EMBL/GenBank/DDBJ whole genome shotgun (WGS) entry which is preliminary data.</text>
</comment>
<keyword evidence="2" id="KW-0472">Membrane</keyword>
<organism evidence="4 5">
    <name type="scientific">Variovorax ginsengisoli</name>
    <dbReference type="NCBI Taxonomy" id="363844"/>
    <lineage>
        <taxon>Bacteria</taxon>
        <taxon>Pseudomonadati</taxon>
        <taxon>Pseudomonadota</taxon>
        <taxon>Betaproteobacteria</taxon>
        <taxon>Burkholderiales</taxon>
        <taxon>Comamonadaceae</taxon>
        <taxon>Variovorax</taxon>
    </lineage>
</organism>
<feature type="domain" description="T6SS Phospholipase effector Tle1-like catalytic" evidence="3">
    <location>
        <begin position="60"/>
        <end position="326"/>
    </location>
</feature>
<accession>A0ABT8SDI8</accession>
<gene>
    <name evidence="4" type="ORF">Q2T77_29375</name>
</gene>
<evidence type="ECO:0000256" key="1">
    <source>
        <dbReference type="SAM" id="MobiDB-lite"/>
    </source>
</evidence>
<proteinExistence type="predicted"/>
<keyword evidence="2" id="KW-1133">Transmembrane helix</keyword>
<protein>
    <submittedName>
        <fullName evidence="4">DUF2235 domain-containing protein</fullName>
    </submittedName>
</protein>
<evidence type="ECO:0000313" key="5">
    <source>
        <dbReference type="Proteomes" id="UP001169027"/>
    </source>
</evidence>
<sequence>MLGAAALTTVTRQPARKKKPKRGSQMTQNEDRGALRQSRRADTLKQCMQAEAEWTRQPGRNLVLFFDGTGNLLGTDEDTNVVKMLRLLKKRMPYKAAVEQIAFYDPGVGTNNNFPPAGVAARSRNKWQLLQGLALGQGAFENVAEGYEFLCREYQPGDRIWLFGFSRGAFTARAVGGMVNMYGLVYPSGLSIVRTLVRTYFADSTTDRSNFAADVMEQFSLGRAPLIHFTGVWDTVETIGLTGGVAITNSSELEHKRFVHVRHALSLHETRDKYRPREYTPPTFTKEEETFRSFKQRWFRGVHSDIGGSYAEDGLSNITLKWMVEEAEACGLEFASHQEVVGEPKQPMHDQVLDSPYWLLTGLNTRERKTVEAPIDRSALPVAAATPAKRTTKKFVTTHAGVLLFYAAAVLYLVTSYFGKAACDVGKSPEWVASIPFAFQLLAPFRGELNIACTDAGINNAMFSDTVFLFAYWAWLPYPLAWSLRRLCARAIDVGRALPFATRKVHLALWLVLGSDFFENVFTLILATSSSWLAWVVAFLFVAKLAGLLWVLAVFAVGAIVRRDTGIGPVQPA</sequence>
<dbReference type="RefSeq" id="WP_301814442.1">
    <property type="nucleotide sequence ID" value="NZ_JAUJZH010000027.1"/>
</dbReference>
<feature type="transmembrane region" description="Helical" evidence="2">
    <location>
        <begin position="532"/>
        <end position="561"/>
    </location>
</feature>
<name>A0ABT8SDI8_9BURK</name>
<reference evidence="4" key="1">
    <citation type="submission" date="2023-06" db="EMBL/GenBank/DDBJ databases">
        <authorList>
            <person name="Jiang Y."/>
            <person name="Liu Q."/>
        </authorList>
    </citation>
    <scope>NUCLEOTIDE SEQUENCE</scope>
    <source>
        <strain evidence="4">CGMCC 1.12090</strain>
    </source>
</reference>
<dbReference type="Proteomes" id="UP001169027">
    <property type="component" value="Unassembled WGS sequence"/>
</dbReference>
<feature type="region of interest" description="Disordered" evidence="1">
    <location>
        <begin position="1"/>
        <end position="40"/>
    </location>
</feature>